<dbReference type="AlphaFoldDB" id="A0A1F8DUT0"/>
<evidence type="ECO:0000313" key="4">
    <source>
        <dbReference type="Proteomes" id="UP000177029"/>
    </source>
</evidence>
<dbReference type="Pfam" id="PF13439">
    <property type="entry name" value="Glyco_transf_4"/>
    <property type="match status" value="1"/>
</dbReference>
<sequence>MKKNILLVSLQKSGGVALDFLNFTKGLSEKGFFHTACISFHNEFRDEHEQINNSDILLVRTHGSRTVDFLVSIFLLRPFVFLLKIVKTRADIVHVANFHPWIFLLYAVRPFCRFKILYACHDNPFRPKEPHPPVMDVLERFFARHADAVIAYSSFARDDIQSYISRNVFILPLIVPELAYGALNKKPLAKELRILFFGRIETYKGIDTLVDAFEILHNEKIPISLTLAGRGDIPLSLREKISLLGIHLLNSWISNEDLVSLLESTDIVAAPYKTATQSAVVLLALSYGIPVIATNTGSISEYVRDGYNGLLIEPNKPHELASCIRKIDKDRKVLGYVSKNSAEIREKFSPRHVAEIAIDIYRSF</sequence>
<protein>
    <recommendedName>
        <fullName evidence="5">Glycosyltransferase subfamily 4-like N-terminal domain-containing protein</fullName>
    </recommendedName>
</protein>
<dbReference type="STRING" id="1802555.A2755_01170"/>
<proteinExistence type="predicted"/>
<evidence type="ECO:0000313" key="3">
    <source>
        <dbReference type="EMBL" id="OGM92360.1"/>
    </source>
</evidence>
<dbReference type="PANTHER" id="PTHR45947:SF3">
    <property type="entry name" value="SULFOQUINOVOSYL TRANSFERASE SQD2"/>
    <property type="match status" value="1"/>
</dbReference>
<evidence type="ECO:0008006" key="5">
    <source>
        <dbReference type="Google" id="ProtNLM"/>
    </source>
</evidence>
<gene>
    <name evidence="3" type="ORF">A2755_01170</name>
</gene>
<comment type="caution">
    <text evidence="3">The sequence shown here is derived from an EMBL/GenBank/DDBJ whole genome shotgun (WGS) entry which is preliminary data.</text>
</comment>
<dbReference type="CDD" id="cd03801">
    <property type="entry name" value="GT4_PimA-like"/>
    <property type="match status" value="1"/>
</dbReference>
<dbReference type="InterPro" id="IPR001296">
    <property type="entry name" value="Glyco_trans_1"/>
</dbReference>
<evidence type="ECO:0000259" key="1">
    <source>
        <dbReference type="Pfam" id="PF00534"/>
    </source>
</evidence>
<dbReference type="InterPro" id="IPR028098">
    <property type="entry name" value="Glyco_trans_4-like_N"/>
</dbReference>
<dbReference type="GO" id="GO:0016757">
    <property type="term" value="F:glycosyltransferase activity"/>
    <property type="evidence" value="ECO:0007669"/>
    <property type="project" value="TreeGrafter"/>
</dbReference>
<reference evidence="3 4" key="1">
    <citation type="journal article" date="2016" name="Nat. Commun.">
        <title>Thousands of microbial genomes shed light on interconnected biogeochemical processes in an aquifer system.</title>
        <authorList>
            <person name="Anantharaman K."/>
            <person name="Brown C.T."/>
            <person name="Hug L.A."/>
            <person name="Sharon I."/>
            <person name="Castelle C.J."/>
            <person name="Probst A.J."/>
            <person name="Thomas B.C."/>
            <person name="Singh A."/>
            <person name="Wilkins M.J."/>
            <person name="Karaoz U."/>
            <person name="Brodie E.L."/>
            <person name="Williams K.H."/>
            <person name="Hubbard S.S."/>
            <person name="Banfield J.F."/>
        </authorList>
    </citation>
    <scope>NUCLEOTIDE SEQUENCE [LARGE SCALE GENOMIC DNA]</scope>
</reference>
<name>A0A1F8DUT0_9BACT</name>
<dbReference type="Pfam" id="PF00534">
    <property type="entry name" value="Glycos_transf_1"/>
    <property type="match status" value="1"/>
</dbReference>
<dbReference type="EMBL" id="MGIP01000002">
    <property type="protein sequence ID" value="OGM92360.1"/>
    <property type="molecule type" value="Genomic_DNA"/>
</dbReference>
<dbReference type="Proteomes" id="UP000177029">
    <property type="component" value="Unassembled WGS sequence"/>
</dbReference>
<feature type="domain" description="Glycosyltransferase subfamily 4-like N-terminal" evidence="2">
    <location>
        <begin position="14"/>
        <end position="163"/>
    </location>
</feature>
<feature type="domain" description="Glycosyl transferase family 1" evidence="1">
    <location>
        <begin position="190"/>
        <end position="341"/>
    </location>
</feature>
<organism evidence="3 4">
    <name type="scientific">Candidatus Wolfebacteria bacterium RIFCSPHIGHO2_01_FULL_48_22</name>
    <dbReference type="NCBI Taxonomy" id="1802555"/>
    <lineage>
        <taxon>Bacteria</taxon>
        <taxon>Candidatus Wolfeibacteriota</taxon>
    </lineage>
</organism>
<dbReference type="Gene3D" id="3.40.50.2000">
    <property type="entry name" value="Glycogen Phosphorylase B"/>
    <property type="match status" value="2"/>
</dbReference>
<accession>A0A1F8DUT0</accession>
<dbReference type="PANTHER" id="PTHR45947">
    <property type="entry name" value="SULFOQUINOVOSYL TRANSFERASE SQD2"/>
    <property type="match status" value="1"/>
</dbReference>
<dbReference type="SUPFAM" id="SSF53756">
    <property type="entry name" value="UDP-Glycosyltransferase/glycogen phosphorylase"/>
    <property type="match status" value="1"/>
</dbReference>
<dbReference type="InterPro" id="IPR050194">
    <property type="entry name" value="Glycosyltransferase_grp1"/>
</dbReference>
<evidence type="ECO:0000259" key="2">
    <source>
        <dbReference type="Pfam" id="PF13439"/>
    </source>
</evidence>